<dbReference type="AlphaFoldDB" id="A0A2K3JTB6"/>
<dbReference type="EMBL" id="ASHM01076248">
    <property type="protein sequence ID" value="PNX57265.1"/>
    <property type="molecule type" value="Genomic_DNA"/>
</dbReference>
<dbReference type="Gene3D" id="3.30.420.10">
    <property type="entry name" value="Ribonuclease H-like superfamily/Ribonuclease H"/>
    <property type="match status" value="1"/>
</dbReference>
<dbReference type="GO" id="GO:0008408">
    <property type="term" value="F:3'-5' exonuclease activity"/>
    <property type="evidence" value="ECO:0007669"/>
    <property type="project" value="TreeGrafter"/>
</dbReference>
<evidence type="ECO:0000313" key="3">
    <source>
        <dbReference type="EMBL" id="PNX57265.1"/>
    </source>
</evidence>
<evidence type="ECO:0000256" key="2">
    <source>
        <dbReference type="ARBA" id="ARBA00022801"/>
    </source>
</evidence>
<protein>
    <submittedName>
        <fullName evidence="3">Werner syndrome-like exonuclease-like protein</fullName>
    </submittedName>
</protein>
<dbReference type="PANTHER" id="PTHR13620">
    <property type="entry name" value="3-5 EXONUCLEASE"/>
    <property type="match status" value="1"/>
</dbReference>
<dbReference type="GO" id="GO:0005634">
    <property type="term" value="C:nucleus"/>
    <property type="evidence" value="ECO:0007669"/>
    <property type="project" value="TreeGrafter"/>
</dbReference>
<evidence type="ECO:0000313" key="4">
    <source>
        <dbReference type="EMBL" id="PNX64226.1"/>
    </source>
</evidence>
<reference evidence="3 6" key="2">
    <citation type="journal article" date="2017" name="Front. Plant Sci.">
        <title>Gene Classification and Mining of Molecular Markers Useful in Red Clover (Trifolium pratense) Breeding.</title>
        <authorList>
            <person name="Istvanek J."/>
            <person name="Dluhosova J."/>
            <person name="Dluhos P."/>
            <person name="Patkova L."/>
            <person name="Nedelnik J."/>
            <person name="Repkova J."/>
        </authorList>
    </citation>
    <scope>NUCLEOTIDE SEQUENCE [LARGE SCALE GENOMIC DNA]</scope>
    <source>
        <strain evidence="6">cv. Tatra</strain>
        <tissue evidence="3">Young leaves</tissue>
    </source>
</reference>
<dbReference type="InterPro" id="IPR036397">
    <property type="entry name" value="RNaseH_sf"/>
</dbReference>
<dbReference type="EMBL" id="ASHM01046729">
    <property type="protein sequence ID" value="PNX84604.1"/>
    <property type="molecule type" value="Genomic_DNA"/>
</dbReference>
<dbReference type="InterPro" id="IPR012337">
    <property type="entry name" value="RNaseH-like_sf"/>
</dbReference>
<evidence type="ECO:0000256" key="1">
    <source>
        <dbReference type="ARBA" id="ARBA00022722"/>
    </source>
</evidence>
<proteinExistence type="predicted"/>
<keyword evidence="1" id="KW-0540">Nuclease</keyword>
<evidence type="ECO:0000313" key="6">
    <source>
        <dbReference type="Proteomes" id="UP000236291"/>
    </source>
</evidence>
<dbReference type="PANTHER" id="PTHR13620:SF121">
    <property type="entry name" value="EMB|CAB82946.1-RELATED"/>
    <property type="match status" value="1"/>
</dbReference>
<dbReference type="Proteomes" id="UP000236291">
    <property type="component" value="Unassembled WGS sequence"/>
</dbReference>
<name>A0A2K3JTB6_TRIPR</name>
<reference evidence="3 6" key="1">
    <citation type="journal article" date="2014" name="Am. J. Bot.">
        <title>Genome assembly and annotation for red clover (Trifolium pratense; Fabaceae).</title>
        <authorList>
            <person name="Istvanek J."/>
            <person name="Jaros M."/>
            <person name="Krenek A."/>
            <person name="Repkova J."/>
        </authorList>
    </citation>
    <scope>NUCLEOTIDE SEQUENCE [LARGE SCALE GENOMIC DNA]</scope>
    <source>
        <strain evidence="6">cv. Tatra</strain>
        <tissue evidence="3">Young leaves</tissue>
    </source>
</reference>
<sequence>MNSTKVMSFELNGMQIKTTVTNEAIVINERIMSFLQPTSDHGTKVIGFDFEWHPITYFESARTNPQTNHGSADRNCPPPSQASPATFQLCDGNSCLIIYTRPKSKIPLSLLNFLRQPNYTFVGCGIKDNFAKLEKHFYGIGCRNAVELGTLAATIMDEPHLRFCGVDELAFLVDELDLRKERPLNMTFDWGHYPYSENLAKLATVNVYSYHKIGSTLLAKYRPQSNPPLGVCLI</sequence>
<dbReference type="GO" id="GO:0003676">
    <property type="term" value="F:nucleic acid binding"/>
    <property type="evidence" value="ECO:0007669"/>
    <property type="project" value="InterPro"/>
</dbReference>
<dbReference type="SUPFAM" id="SSF53098">
    <property type="entry name" value="Ribonuclease H-like"/>
    <property type="match status" value="1"/>
</dbReference>
<dbReference type="EMBL" id="ASHM01092455">
    <property type="protein sequence ID" value="PNX64226.1"/>
    <property type="molecule type" value="Genomic_DNA"/>
</dbReference>
<organism evidence="3 6">
    <name type="scientific">Trifolium pratense</name>
    <name type="common">Red clover</name>
    <dbReference type="NCBI Taxonomy" id="57577"/>
    <lineage>
        <taxon>Eukaryota</taxon>
        <taxon>Viridiplantae</taxon>
        <taxon>Streptophyta</taxon>
        <taxon>Embryophyta</taxon>
        <taxon>Tracheophyta</taxon>
        <taxon>Spermatophyta</taxon>
        <taxon>Magnoliopsida</taxon>
        <taxon>eudicotyledons</taxon>
        <taxon>Gunneridae</taxon>
        <taxon>Pentapetalae</taxon>
        <taxon>rosids</taxon>
        <taxon>fabids</taxon>
        <taxon>Fabales</taxon>
        <taxon>Fabaceae</taxon>
        <taxon>Papilionoideae</taxon>
        <taxon>50 kb inversion clade</taxon>
        <taxon>NPAAA clade</taxon>
        <taxon>Hologalegina</taxon>
        <taxon>IRL clade</taxon>
        <taxon>Trifolieae</taxon>
        <taxon>Trifolium</taxon>
    </lineage>
</organism>
<dbReference type="STRING" id="57577.A0A2K3JTB6"/>
<dbReference type="GO" id="GO:0005737">
    <property type="term" value="C:cytoplasm"/>
    <property type="evidence" value="ECO:0007669"/>
    <property type="project" value="TreeGrafter"/>
</dbReference>
<comment type="caution">
    <text evidence="3">The sequence shown here is derived from an EMBL/GenBank/DDBJ whole genome shotgun (WGS) entry which is preliminary data.</text>
</comment>
<keyword evidence="3" id="KW-0269">Exonuclease</keyword>
<keyword evidence="2" id="KW-0378">Hydrolase</keyword>
<evidence type="ECO:0000313" key="5">
    <source>
        <dbReference type="EMBL" id="PNX84604.1"/>
    </source>
</evidence>
<dbReference type="InterPro" id="IPR051132">
    <property type="entry name" value="3-5_Exonuclease_domain"/>
</dbReference>
<gene>
    <name evidence="5" type="ORF">L195_g040666</name>
    <name evidence="3" type="ORF">L195_g050315</name>
    <name evidence="4" type="ORF">L195_g053910</name>
</gene>
<dbReference type="ExpressionAtlas" id="A0A2K3JTB6">
    <property type="expression patterns" value="baseline"/>
</dbReference>
<accession>A0A2K3JTB6</accession>